<protein>
    <submittedName>
        <fullName evidence="8">WD40 repeat-like protein</fullName>
    </submittedName>
</protein>
<evidence type="ECO:0000256" key="3">
    <source>
        <dbReference type="ARBA" id="ARBA00022574"/>
    </source>
</evidence>
<dbReference type="InterPro" id="IPR015943">
    <property type="entry name" value="WD40/YVTN_repeat-like_dom_sf"/>
</dbReference>
<evidence type="ECO:0000256" key="1">
    <source>
        <dbReference type="ARBA" id="ARBA00004604"/>
    </source>
</evidence>
<evidence type="ECO:0000256" key="2">
    <source>
        <dbReference type="ARBA" id="ARBA00022552"/>
    </source>
</evidence>
<dbReference type="Gene3D" id="2.130.10.10">
    <property type="entry name" value="YVTN repeat-like/Quinoprotein amine dehydrogenase"/>
    <property type="match status" value="1"/>
</dbReference>
<keyword evidence="5" id="KW-0539">Nucleus</keyword>
<dbReference type="AlphaFoldDB" id="A0A1X0S3J3"/>
<evidence type="ECO:0000313" key="9">
    <source>
        <dbReference type="Proteomes" id="UP000242381"/>
    </source>
</evidence>
<evidence type="ECO:0000256" key="7">
    <source>
        <dbReference type="SAM" id="MobiDB-lite"/>
    </source>
</evidence>
<sequence length="546" mass="62239">MVHVNKKLKKDDSEQQLEDLLFGDNTEDLWSKTGQELEQEEDDEVDDTEVNDEEDINEATFFFDSGPFTGNNDDEVDYEAEQQAQQQEDTSDEESEEDSDSDEDRYALTKAAWVDDDDKKLQISLKAANMTKKLRNDIDEDVIDGAEYTRRLRRQFNRLHPKPDWARLPSEIKSESRKRKADDSSDEEEAEADDQLDEETRIDLLKSTMGILNKRSNLKAIPPKRLDIMRLKDANRASLSQRGITCISFHPNAQVMLVGGLDKVLRLFQIDGKINPKIQSVKFKDMPIYHAEFHPSGDEIVVSGRRSYFYIYNIQTGIIDRCPGIWGREEKSLEDFSISPCGRYIAFLGVSGVIIVVSYSTKKWYCNLKVNKTVESVSWSSDGNYLFGFSGEGQVYQFDVQNKECIKRWNDEGCIGPSVIRVSPDERYYATGSSTGIVNVYDRSVLEPESINPKPFKVIESLTTRVNNILFNHDSQLMVISSQSKREQLRVIHVPTGTAYANWPTDGTPLNTVKCVAFSPNSDYLAIANKKGKVLLYTLKHYALKD</sequence>
<gene>
    <name evidence="8" type="ORF">BCV71DRAFT_110424</name>
</gene>
<feature type="compositionally biased region" description="Acidic residues" evidence="7">
    <location>
        <begin position="184"/>
        <end position="197"/>
    </location>
</feature>
<organism evidence="8 9">
    <name type="scientific">Rhizopus microsporus</name>
    <dbReference type="NCBI Taxonomy" id="58291"/>
    <lineage>
        <taxon>Eukaryota</taxon>
        <taxon>Fungi</taxon>
        <taxon>Fungi incertae sedis</taxon>
        <taxon>Mucoromycota</taxon>
        <taxon>Mucoromycotina</taxon>
        <taxon>Mucoromycetes</taxon>
        <taxon>Mucorales</taxon>
        <taxon>Mucorineae</taxon>
        <taxon>Rhizopodaceae</taxon>
        <taxon>Rhizopus</taxon>
    </lineage>
</organism>
<feature type="compositionally biased region" description="Basic and acidic residues" evidence="7">
    <location>
        <begin position="163"/>
        <end position="183"/>
    </location>
</feature>
<evidence type="ECO:0000256" key="6">
    <source>
        <dbReference type="ARBA" id="ARBA00025767"/>
    </source>
</evidence>
<name>A0A1X0S3J3_RHIZD</name>
<dbReference type="SMART" id="SM00320">
    <property type="entry name" value="WD40"/>
    <property type="match status" value="7"/>
</dbReference>
<dbReference type="GO" id="GO:0034388">
    <property type="term" value="C:Pwp2p-containing subcomplex of 90S preribosome"/>
    <property type="evidence" value="ECO:0007669"/>
    <property type="project" value="TreeGrafter"/>
</dbReference>
<proteinExistence type="inferred from homology"/>
<dbReference type="InterPro" id="IPR036322">
    <property type="entry name" value="WD40_repeat_dom_sf"/>
</dbReference>
<dbReference type="Pfam" id="PF00400">
    <property type="entry name" value="WD40"/>
    <property type="match status" value="2"/>
</dbReference>
<evidence type="ECO:0000256" key="4">
    <source>
        <dbReference type="ARBA" id="ARBA00022737"/>
    </source>
</evidence>
<feature type="compositionally biased region" description="Acidic residues" evidence="7">
    <location>
        <begin position="89"/>
        <end position="103"/>
    </location>
</feature>
<dbReference type="VEuPathDB" id="FungiDB:BCV72DRAFT_116359"/>
<dbReference type="SUPFAM" id="SSF50978">
    <property type="entry name" value="WD40 repeat-like"/>
    <property type="match status" value="1"/>
</dbReference>
<feature type="region of interest" description="Disordered" evidence="7">
    <location>
        <begin position="163"/>
        <end position="199"/>
    </location>
</feature>
<evidence type="ECO:0000313" key="8">
    <source>
        <dbReference type="EMBL" id="ORE18741.1"/>
    </source>
</evidence>
<dbReference type="PANTHER" id="PTHR18359:SF0">
    <property type="entry name" value="U3 SMALL NUCLEOLAR RNA-ASSOCIATED PROTEIN 18 HOMOLOG"/>
    <property type="match status" value="1"/>
</dbReference>
<dbReference type="InterPro" id="IPR045161">
    <property type="entry name" value="Utp18"/>
</dbReference>
<feature type="compositionally biased region" description="Acidic residues" evidence="7">
    <location>
        <begin position="37"/>
        <end position="57"/>
    </location>
</feature>
<dbReference type="GO" id="GO:0006364">
    <property type="term" value="P:rRNA processing"/>
    <property type="evidence" value="ECO:0007669"/>
    <property type="project" value="UniProtKB-KW"/>
</dbReference>
<evidence type="ECO:0000256" key="5">
    <source>
        <dbReference type="ARBA" id="ARBA00023242"/>
    </source>
</evidence>
<reference evidence="8 9" key="1">
    <citation type="journal article" date="2016" name="Proc. Natl. Acad. Sci. U.S.A.">
        <title>Lipid metabolic changes in an early divergent fungus govern the establishment of a mutualistic symbiosis with endobacteria.</title>
        <authorList>
            <person name="Lastovetsky O.A."/>
            <person name="Gaspar M.L."/>
            <person name="Mondo S.J."/>
            <person name="LaButti K.M."/>
            <person name="Sandor L."/>
            <person name="Grigoriev I.V."/>
            <person name="Henry S.A."/>
            <person name="Pawlowska T.E."/>
        </authorList>
    </citation>
    <scope>NUCLEOTIDE SEQUENCE [LARGE SCALE GENOMIC DNA]</scope>
    <source>
        <strain evidence="8 9">ATCC 11559</strain>
    </source>
</reference>
<keyword evidence="2" id="KW-0698">rRNA processing</keyword>
<dbReference type="PANTHER" id="PTHR18359">
    <property type="entry name" value="WD-REPEAT PROTEIN-RELATED"/>
    <property type="match status" value="1"/>
</dbReference>
<dbReference type="GO" id="GO:0032040">
    <property type="term" value="C:small-subunit processome"/>
    <property type="evidence" value="ECO:0007669"/>
    <property type="project" value="TreeGrafter"/>
</dbReference>
<comment type="subcellular location">
    <subcellularLocation>
        <location evidence="1">Nucleus</location>
        <location evidence="1">Nucleolus</location>
    </subcellularLocation>
</comment>
<dbReference type="Proteomes" id="UP000242381">
    <property type="component" value="Unassembled WGS sequence"/>
</dbReference>
<dbReference type="EMBL" id="KV921323">
    <property type="protein sequence ID" value="ORE18741.1"/>
    <property type="molecule type" value="Genomic_DNA"/>
</dbReference>
<accession>A0A1X0S3J3</accession>
<comment type="similarity">
    <text evidence="6">Belongs to the WD repeat UTP18 family.</text>
</comment>
<feature type="region of interest" description="Disordered" evidence="7">
    <location>
        <begin position="1"/>
        <end position="110"/>
    </location>
</feature>
<dbReference type="InterPro" id="IPR001680">
    <property type="entry name" value="WD40_rpt"/>
</dbReference>
<keyword evidence="4" id="KW-0677">Repeat</keyword>
<keyword evidence="3" id="KW-0853">WD repeat</keyword>
<dbReference type="OMA" id="DLNRATY"/>